<keyword evidence="1" id="KW-0547">Nucleotide-binding</keyword>
<reference evidence="2" key="1">
    <citation type="journal article" date="2019" name="Int. J. Syst. Evol. Microbiol.">
        <title>The Global Catalogue of Microorganisms (GCM) 10K type strain sequencing project: providing services to taxonomists for standard genome sequencing and annotation.</title>
        <authorList>
            <consortium name="The Broad Institute Genomics Platform"/>
            <consortium name="The Broad Institute Genome Sequencing Center for Infectious Disease"/>
            <person name="Wu L."/>
            <person name="Ma J."/>
        </authorList>
    </citation>
    <scope>NUCLEOTIDE SEQUENCE [LARGE SCALE GENOMIC DNA]</scope>
    <source>
        <strain evidence="2">IBRC-M 10906</strain>
    </source>
</reference>
<organism evidence="1 2">
    <name type="scientific">Prauserella oleivorans</name>
    <dbReference type="NCBI Taxonomy" id="1478153"/>
    <lineage>
        <taxon>Bacteria</taxon>
        <taxon>Bacillati</taxon>
        <taxon>Actinomycetota</taxon>
        <taxon>Actinomycetes</taxon>
        <taxon>Pseudonocardiales</taxon>
        <taxon>Pseudonocardiaceae</taxon>
        <taxon>Prauserella</taxon>
    </lineage>
</organism>
<evidence type="ECO:0000313" key="1">
    <source>
        <dbReference type="EMBL" id="MFD2800204.1"/>
    </source>
</evidence>
<accession>A0ABW5WAQ1</accession>
<dbReference type="RefSeq" id="WP_377385225.1">
    <property type="nucleotide sequence ID" value="NZ_JBHSAN010000004.1"/>
</dbReference>
<dbReference type="InterPro" id="IPR036890">
    <property type="entry name" value="HATPase_C_sf"/>
</dbReference>
<name>A0ABW5WAQ1_9PSEU</name>
<protein>
    <submittedName>
        <fullName evidence="1">ATP-binding protein</fullName>
    </submittedName>
</protein>
<dbReference type="GO" id="GO:0005524">
    <property type="term" value="F:ATP binding"/>
    <property type="evidence" value="ECO:0007669"/>
    <property type="project" value="UniProtKB-KW"/>
</dbReference>
<keyword evidence="1" id="KW-0067">ATP-binding</keyword>
<comment type="caution">
    <text evidence="1">The sequence shown here is derived from an EMBL/GenBank/DDBJ whole genome shotgun (WGS) entry which is preliminary data.</text>
</comment>
<evidence type="ECO:0000313" key="2">
    <source>
        <dbReference type="Proteomes" id="UP001597478"/>
    </source>
</evidence>
<dbReference type="Proteomes" id="UP001597478">
    <property type="component" value="Unassembled WGS sequence"/>
</dbReference>
<sequence length="147" mass="16408">MHRHELAHWWGPGSSGPVELRIPAEAKHLPMVRAMAHSFCRVEGFTRDEVTDVVLAVDEAAEILTRYSAPGAILHCRCAMAFGRLQAIVSTTTVAGELPGELAHGWRVLTTVTDSFTAYRYEHDRQRSIDRVVHIEFAKSFARRSPG</sequence>
<keyword evidence="2" id="KW-1185">Reference proteome</keyword>
<dbReference type="EMBL" id="JBHUOF010000013">
    <property type="protein sequence ID" value="MFD2800204.1"/>
    <property type="molecule type" value="Genomic_DNA"/>
</dbReference>
<dbReference type="Gene3D" id="3.30.565.10">
    <property type="entry name" value="Histidine kinase-like ATPase, C-terminal domain"/>
    <property type="match status" value="1"/>
</dbReference>
<gene>
    <name evidence="1" type="ORF">ACFS2C_12450</name>
</gene>
<proteinExistence type="predicted"/>